<evidence type="ECO:0000313" key="8">
    <source>
        <dbReference type="Proteomes" id="UP000321816"/>
    </source>
</evidence>
<dbReference type="Pfam" id="PF13343">
    <property type="entry name" value="SBP_bac_6"/>
    <property type="match status" value="1"/>
</dbReference>
<proteinExistence type="inferred from homology"/>
<feature type="signal peptide" evidence="6">
    <location>
        <begin position="1"/>
        <end position="21"/>
    </location>
</feature>
<keyword evidence="4" id="KW-0408">Iron</keyword>
<evidence type="ECO:0000256" key="1">
    <source>
        <dbReference type="ARBA" id="ARBA00008520"/>
    </source>
</evidence>
<evidence type="ECO:0000256" key="3">
    <source>
        <dbReference type="ARBA" id="ARBA00022729"/>
    </source>
</evidence>
<accession>A0AAJ8N2L6</accession>
<dbReference type="SUPFAM" id="SSF53850">
    <property type="entry name" value="Periplasmic binding protein-like II"/>
    <property type="match status" value="1"/>
</dbReference>
<dbReference type="PANTHER" id="PTHR30006">
    <property type="entry name" value="THIAMINE-BINDING PERIPLASMIC PROTEIN-RELATED"/>
    <property type="match status" value="1"/>
</dbReference>
<keyword evidence="2" id="KW-0406">Ion transport</keyword>
<dbReference type="Proteomes" id="UP000321816">
    <property type="component" value="Chromosome"/>
</dbReference>
<dbReference type="PROSITE" id="PS51257">
    <property type="entry name" value="PROKAR_LIPOPROTEIN"/>
    <property type="match status" value="1"/>
</dbReference>
<evidence type="ECO:0000256" key="4">
    <source>
        <dbReference type="PIRSR" id="PIRSR002825-1"/>
    </source>
</evidence>
<protein>
    <submittedName>
        <fullName evidence="7">Fe(3+) ABC transporter substrate-binding protein</fullName>
    </submittedName>
</protein>
<keyword evidence="8" id="KW-1185">Reference proteome</keyword>
<feature type="binding site" evidence="4">
    <location>
        <position position="280"/>
    </location>
    <ligand>
        <name>Fe cation</name>
        <dbReference type="ChEBI" id="CHEBI:24875"/>
    </ligand>
</feature>
<reference evidence="7 8" key="1">
    <citation type="submission" date="2024-01" db="EMBL/GenBank/DDBJ databases">
        <title>Complete Genome Sequence of Alkalicoccus halolimnae BZ-SZ-XJ29T, a Moderately Halophilic Bacterium Isolated from a Salt Lake.</title>
        <authorList>
            <person name="Zhao B."/>
        </authorList>
    </citation>
    <scope>NUCLEOTIDE SEQUENCE [LARGE SCALE GENOMIC DNA]</scope>
    <source>
        <strain evidence="7 8">BZ-SZ-XJ29</strain>
    </source>
</reference>
<keyword evidence="2" id="KW-0813">Transport</keyword>
<dbReference type="RefSeq" id="WP_246125630.1">
    <property type="nucleotide sequence ID" value="NZ_CP144914.1"/>
</dbReference>
<comment type="similarity">
    <text evidence="1">Belongs to the bacterial solute-binding protein 1 family.</text>
</comment>
<dbReference type="GO" id="GO:0030288">
    <property type="term" value="C:outer membrane-bounded periplasmic space"/>
    <property type="evidence" value="ECO:0007669"/>
    <property type="project" value="TreeGrafter"/>
</dbReference>
<evidence type="ECO:0000256" key="5">
    <source>
        <dbReference type="SAM" id="MobiDB-lite"/>
    </source>
</evidence>
<dbReference type="AlphaFoldDB" id="A0AAJ8N2L6"/>
<dbReference type="PANTHER" id="PTHR30006:SF15">
    <property type="entry name" value="IRON-UTILIZATION PERIPLASMIC PROTEIN"/>
    <property type="match status" value="1"/>
</dbReference>
<feature type="binding site" evidence="4">
    <location>
        <position position="279"/>
    </location>
    <ligand>
        <name>Fe cation</name>
        <dbReference type="ChEBI" id="CHEBI:24875"/>
    </ligand>
</feature>
<name>A0AAJ8N2L6_9BACI</name>
<evidence type="ECO:0000256" key="6">
    <source>
        <dbReference type="SAM" id="SignalP"/>
    </source>
</evidence>
<feature type="chain" id="PRO_5042560634" evidence="6">
    <location>
        <begin position="22"/>
        <end position="398"/>
    </location>
</feature>
<evidence type="ECO:0000256" key="2">
    <source>
        <dbReference type="ARBA" id="ARBA00022496"/>
    </source>
</evidence>
<dbReference type="CDD" id="cd13542">
    <property type="entry name" value="PBP2_FutA1_ilke"/>
    <property type="match status" value="1"/>
</dbReference>
<feature type="binding site" evidence="4">
    <location>
        <position position="92"/>
    </location>
    <ligand>
        <name>Fe cation</name>
        <dbReference type="ChEBI" id="CHEBI:24875"/>
    </ligand>
</feature>
<organism evidence="7 8">
    <name type="scientific">Alkalicoccus halolimnae</name>
    <dbReference type="NCBI Taxonomy" id="1667239"/>
    <lineage>
        <taxon>Bacteria</taxon>
        <taxon>Bacillati</taxon>
        <taxon>Bacillota</taxon>
        <taxon>Bacilli</taxon>
        <taxon>Bacillales</taxon>
        <taxon>Bacillaceae</taxon>
        <taxon>Alkalicoccus</taxon>
    </lineage>
</organism>
<dbReference type="InterPro" id="IPR026045">
    <property type="entry name" value="Ferric-bd"/>
</dbReference>
<sequence>MKKYRKVFLFSVAAPMLFTIAACGSNDGAEENDGASENTSGNEASNEEASGEENAEADEEASEENADTEETANEENAADGDAGEVNLYTSRHYDTDRDLYDQFTEETGIEVNVIEGEGDELIERINIEGESTEADVFITADAGNLYTAKENELLQEVESETLTENVPENLRDVDNQWFGLTKRARVIVYNEETVDPEDLSTYEALTEPEWEDSIAVRSSDNMYNISLLSSLIEINGEEEAEEWAQGIVDNMARDPQGGDRDQAKAIVAGEGDVAIMNTYYIGGMLESEDPEEQEVAESVGVFFPNQDTTGTHINISGAGVTNHSQNEENAQEFIEFLSGEDAQGSFAEANNEYPVNENVEWTELLESWGEFEEQDINLSVLGENQQEAIRIFDRVGWQ</sequence>
<feature type="compositionally biased region" description="Low complexity" evidence="5">
    <location>
        <begin position="35"/>
        <end position="44"/>
    </location>
</feature>
<keyword evidence="4" id="KW-0479">Metal-binding</keyword>
<dbReference type="Gene3D" id="3.40.190.10">
    <property type="entry name" value="Periplasmic binding protein-like II"/>
    <property type="match status" value="2"/>
</dbReference>
<dbReference type="GO" id="GO:0006826">
    <property type="term" value="P:iron ion transport"/>
    <property type="evidence" value="ECO:0007669"/>
    <property type="project" value="UniProtKB-KW"/>
</dbReference>
<feature type="region of interest" description="Disordered" evidence="5">
    <location>
        <begin position="24"/>
        <end position="85"/>
    </location>
</feature>
<feature type="compositionally biased region" description="Acidic residues" evidence="5">
    <location>
        <begin position="45"/>
        <end position="82"/>
    </location>
</feature>
<gene>
    <name evidence="7" type="ORF">FTX54_002015</name>
</gene>
<keyword evidence="2" id="KW-0410">Iron transport</keyword>
<dbReference type="GO" id="GO:0046872">
    <property type="term" value="F:metal ion binding"/>
    <property type="evidence" value="ECO:0007669"/>
    <property type="project" value="UniProtKB-KW"/>
</dbReference>
<dbReference type="EMBL" id="CP144914">
    <property type="protein sequence ID" value="WWD80363.1"/>
    <property type="molecule type" value="Genomic_DNA"/>
</dbReference>
<dbReference type="PIRSF" id="PIRSF002825">
    <property type="entry name" value="CfbpA"/>
    <property type="match status" value="1"/>
</dbReference>
<evidence type="ECO:0000313" key="7">
    <source>
        <dbReference type="EMBL" id="WWD80363.1"/>
    </source>
</evidence>
<keyword evidence="3 6" id="KW-0732">Signal</keyword>
<dbReference type="KEGG" id="ahal:FTX54_002015"/>